<dbReference type="InterPro" id="IPR008207">
    <property type="entry name" value="Sig_transdc_His_kin_Hpt_dom"/>
</dbReference>
<dbReference type="AlphaFoldDB" id="A0A6A4M0Y0"/>
<evidence type="ECO:0000256" key="4">
    <source>
        <dbReference type="ARBA" id="ARBA00022490"/>
    </source>
</evidence>
<dbReference type="Pfam" id="PF01627">
    <property type="entry name" value="Hpt"/>
    <property type="match status" value="1"/>
</dbReference>
<dbReference type="InterPro" id="IPR048382">
    <property type="entry name" value="BCAS3_WD40"/>
</dbReference>
<dbReference type="FunFam" id="1.20.120.160:FF:000001">
    <property type="entry name" value="Histidine-containing phosphotransfer protein 1"/>
    <property type="match status" value="1"/>
</dbReference>
<sequence>MIEADRGWTSATAAEAGGGVVAESVVGRGGGGLGEGYEEGESTVVRSAGASVAASISASPDDRKDQVTWAGFDKLELGPTTFKHVLLLGYQNGFQVFDLQDATNFSELVSKRDGPVTFLQMLPIPAKSESGEGFRDGTVEHQSVNYANSPTAVRFYSLRSNSFVQALKFRSAVCMVRCSSRIVAVGLATQETISTDFFYYARWQICCVDASTLEIKFSVLTYPMPQIGGQGSVGVNFGYGPMALGPRWLAYATDNPLVSNTGRLSPRNLTPSPGVSPSTSPGSGSLMARYAMESSKQLANGIINLGDKGYKTLTRYCPDLLPDSPSSPVSPSSGWKVGRLTASEVENAGMVVVKDFISRAVISQFRAHTSPISALCFDPSGTLLVTASVHGNNINIFRIIPSCMHASGNQTHDWSSAHVHLYKLHRGITTAIIQDISFSHYSQWVAIISNKGTCHIYVMSPFGGDAGFETLNPHGEDQSLYPVLTLPWWSTSSFSINQHDSPPPPPVSLSVVSRIKDANSGLLSSVTNAASSAAGKVSVPSGAVAAVFHNSISRGFQDIQPRANPLEHLLVYTPSDDELRLKVEPVQWWDVCRRSDWPEREESISGTTLARQEVAEMIGNSYKTKLPDVNESLGGKQLVKVDSVKPHERSHWYLSNVEVQINSGRLPIWQKSKIRFYMITPPRINGYVGGELEIEQVPFHEVEVKRKDLLPVFDHFHSIKSNWNDRDGAFDNGRRIFTTAIFVIVSLLSWILRHSNHSVPKFPPGSSRRMENFLDLDQVNAEKPMTHISDSMNMFTPERSGSTNVESVLLRQKSLPSEHSKNTYSLADGSNKNGLSSEEHNVPSGATVPDASVMKSDDLILTAEHFDSAMNVNEGGSKPSRLQNLVEFEPFFQEGYCTALDVDGRCRLAEEVTDAVDCSEKQFQRENPDDDDLLGGMFSFSEEGVRPSNPSSSHGFGQSDAETGFLDDQFKQLLQLQDESNPGFVVEVVSLFFQDSEKLLNNLATALQQQIVDYKQVDAYVHQFKGSSSSIGALKVKNECVAFRTTVMRRTVNALAFDNRHFFTDGATYLVTWWIHPIGVSQNFSKHRKTKRLRRDDAVKSFYEFVLVDNQADFVFAGGFC</sequence>
<dbReference type="GO" id="GO:0006914">
    <property type="term" value="P:autophagy"/>
    <property type="evidence" value="ECO:0007669"/>
    <property type="project" value="InterPro"/>
</dbReference>
<dbReference type="GO" id="GO:0000160">
    <property type="term" value="P:phosphorelay signal transduction system"/>
    <property type="evidence" value="ECO:0007669"/>
    <property type="project" value="UniProtKB-KW"/>
</dbReference>
<feature type="compositionally biased region" description="Low complexity" evidence="8">
    <location>
        <begin position="270"/>
        <end position="283"/>
    </location>
</feature>
<dbReference type="InterPro" id="IPR015943">
    <property type="entry name" value="WD40/YVTN_repeat-like_dom_sf"/>
</dbReference>
<evidence type="ECO:0000256" key="7">
    <source>
        <dbReference type="ARBA" id="ARBA00023242"/>
    </source>
</evidence>
<accession>A0A6A4M0Y0</accession>
<name>A0A6A4M0Y0_9ERIC</name>
<comment type="caution">
    <text evidence="12">The sequence shown here is derived from an EMBL/GenBank/DDBJ whole genome shotgun (WGS) entry which is preliminary data.</text>
</comment>
<feature type="domain" description="BCAS3" evidence="10">
    <location>
        <begin position="575"/>
        <end position="714"/>
    </location>
</feature>
<feature type="domain" description="BCAS3 WD40" evidence="11">
    <location>
        <begin position="85"/>
        <end position="468"/>
    </location>
</feature>
<evidence type="ECO:0000256" key="3">
    <source>
        <dbReference type="ARBA" id="ARBA00004514"/>
    </source>
</evidence>
<dbReference type="CDD" id="cd00088">
    <property type="entry name" value="HPT"/>
    <property type="match status" value="1"/>
</dbReference>
<evidence type="ECO:0000313" key="12">
    <source>
        <dbReference type="EMBL" id="KAE9464000.1"/>
    </source>
</evidence>
<dbReference type="Pfam" id="PF21034">
    <property type="entry name" value="BCAS3_WD40"/>
    <property type="match status" value="1"/>
</dbReference>
<keyword evidence="5" id="KW-0932">Cytokinin signaling pathway</keyword>
<feature type="compositionally biased region" description="Polar residues" evidence="8">
    <location>
        <begin position="822"/>
        <end position="836"/>
    </location>
</feature>
<gene>
    <name evidence="12" type="ORF">C3L33_04073</name>
</gene>
<dbReference type="Pfam" id="PF12490">
    <property type="entry name" value="BCAS3"/>
    <property type="match status" value="1"/>
</dbReference>
<protein>
    <recommendedName>
        <fullName evidence="14">HPt domain-containing protein</fullName>
    </recommendedName>
</protein>
<evidence type="ECO:0000313" key="13">
    <source>
        <dbReference type="Proteomes" id="UP000428333"/>
    </source>
</evidence>
<feature type="domain" description="HPt" evidence="9">
    <location>
        <begin position="987"/>
        <end position="1047"/>
    </location>
</feature>
<dbReference type="GO" id="GO:0009736">
    <property type="term" value="P:cytokinin-activated signaling pathway"/>
    <property type="evidence" value="ECO:0007669"/>
    <property type="project" value="UniProtKB-KW"/>
</dbReference>
<comment type="subcellular location">
    <subcellularLocation>
        <location evidence="3">Cytoplasm</location>
        <location evidence="3">Cytosol</location>
    </subcellularLocation>
    <subcellularLocation>
        <location evidence="1">Nucleus</location>
    </subcellularLocation>
    <subcellularLocation>
        <location evidence="2">Preautophagosomal structure</location>
    </subcellularLocation>
</comment>
<evidence type="ECO:0000259" key="11">
    <source>
        <dbReference type="Pfam" id="PF21034"/>
    </source>
</evidence>
<dbReference type="SMART" id="SM00320">
    <property type="entry name" value="WD40"/>
    <property type="match status" value="2"/>
</dbReference>
<keyword evidence="6" id="KW-0902">Two-component regulatory system</keyword>
<dbReference type="PANTHER" id="PTHR13268">
    <property type="entry name" value="BREAST CARCINOMA AMPLIFIED SEQUENCE 3"/>
    <property type="match status" value="1"/>
</dbReference>
<keyword evidence="7" id="KW-0539">Nucleus</keyword>
<dbReference type="InterPro" id="IPR036641">
    <property type="entry name" value="HPT_dom_sf"/>
</dbReference>
<dbReference type="Gene3D" id="1.20.120.160">
    <property type="entry name" value="HPT domain"/>
    <property type="match status" value="1"/>
</dbReference>
<dbReference type="GO" id="GO:0000407">
    <property type="term" value="C:phagophore assembly site"/>
    <property type="evidence" value="ECO:0007669"/>
    <property type="project" value="UniProtKB-SubCell"/>
</dbReference>
<dbReference type="InterPro" id="IPR045142">
    <property type="entry name" value="BCAS3-like"/>
</dbReference>
<dbReference type="Proteomes" id="UP000428333">
    <property type="component" value="Linkage Group LG03"/>
</dbReference>
<organism evidence="12 13">
    <name type="scientific">Rhododendron williamsianum</name>
    <dbReference type="NCBI Taxonomy" id="262921"/>
    <lineage>
        <taxon>Eukaryota</taxon>
        <taxon>Viridiplantae</taxon>
        <taxon>Streptophyta</taxon>
        <taxon>Embryophyta</taxon>
        <taxon>Tracheophyta</taxon>
        <taxon>Spermatophyta</taxon>
        <taxon>Magnoliopsida</taxon>
        <taxon>eudicotyledons</taxon>
        <taxon>Gunneridae</taxon>
        <taxon>Pentapetalae</taxon>
        <taxon>asterids</taxon>
        <taxon>Ericales</taxon>
        <taxon>Ericaceae</taxon>
        <taxon>Ericoideae</taxon>
        <taxon>Rhodoreae</taxon>
        <taxon>Rhododendron</taxon>
    </lineage>
</organism>
<evidence type="ECO:0008006" key="14">
    <source>
        <dbReference type="Google" id="ProtNLM"/>
    </source>
</evidence>
<dbReference type="OrthoDB" id="25778at2759"/>
<dbReference type="SUPFAM" id="SSF47226">
    <property type="entry name" value="Histidine-containing phosphotransfer domain, HPT domain"/>
    <property type="match status" value="1"/>
</dbReference>
<proteinExistence type="predicted"/>
<dbReference type="SUPFAM" id="SSF50978">
    <property type="entry name" value="WD40 repeat-like"/>
    <property type="match status" value="1"/>
</dbReference>
<dbReference type="InterPro" id="IPR036322">
    <property type="entry name" value="WD40_repeat_dom_sf"/>
</dbReference>
<feature type="non-terminal residue" evidence="12">
    <location>
        <position position="1"/>
    </location>
</feature>
<evidence type="ECO:0000256" key="2">
    <source>
        <dbReference type="ARBA" id="ARBA00004329"/>
    </source>
</evidence>
<reference evidence="12 13" key="1">
    <citation type="journal article" date="2019" name="Genome Biol. Evol.">
        <title>The Rhododendron genome and chromosomal organization provide insight into shared whole-genome duplications across the heath family (Ericaceae).</title>
        <authorList>
            <person name="Soza V.L."/>
            <person name="Lindsley D."/>
            <person name="Waalkes A."/>
            <person name="Ramage E."/>
            <person name="Patwardhan R.P."/>
            <person name="Burton J.N."/>
            <person name="Adey A."/>
            <person name="Kumar A."/>
            <person name="Qiu R."/>
            <person name="Shendure J."/>
            <person name="Hall B."/>
        </authorList>
    </citation>
    <scope>NUCLEOTIDE SEQUENCE [LARGE SCALE GENOMIC DNA]</scope>
    <source>
        <strain evidence="12">RSF 1966-606</strain>
    </source>
</reference>
<dbReference type="InterPro" id="IPR001680">
    <property type="entry name" value="WD40_rpt"/>
</dbReference>
<evidence type="ECO:0000259" key="9">
    <source>
        <dbReference type="Pfam" id="PF01627"/>
    </source>
</evidence>
<evidence type="ECO:0000256" key="5">
    <source>
        <dbReference type="ARBA" id="ARBA00022864"/>
    </source>
</evidence>
<dbReference type="PANTHER" id="PTHR13268:SF0">
    <property type="entry name" value="BCAS3 MICROTUBULE ASSOCIATED CELL MIGRATION FACTOR"/>
    <property type="match status" value="1"/>
</dbReference>
<dbReference type="GO" id="GO:0005829">
    <property type="term" value="C:cytosol"/>
    <property type="evidence" value="ECO:0007669"/>
    <property type="project" value="UniProtKB-SubCell"/>
</dbReference>
<keyword evidence="13" id="KW-1185">Reference proteome</keyword>
<dbReference type="EMBL" id="QEFC01000547">
    <property type="protein sequence ID" value="KAE9464000.1"/>
    <property type="molecule type" value="Genomic_DNA"/>
</dbReference>
<dbReference type="GO" id="GO:0005634">
    <property type="term" value="C:nucleus"/>
    <property type="evidence" value="ECO:0007669"/>
    <property type="project" value="UniProtKB-SubCell"/>
</dbReference>
<feature type="region of interest" description="Disordered" evidence="8">
    <location>
        <begin position="817"/>
        <end position="850"/>
    </location>
</feature>
<evidence type="ECO:0000256" key="6">
    <source>
        <dbReference type="ARBA" id="ARBA00023012"/>
    </source>
</evidence>
<dbReference type="Gene3D" id="2.130.10.10">
    <property type="entry name" value="YVTN repeat-like/Quinoprotein amine dehydrogenase"/>
    <property type="match status" value="1"/>
</dbReference>
<evidence type="ECO:0000256" key="1">
    <source>
        <dbReference type="ARBA" id="ARBA00004123"/>
    </source>
</evidence>
<dbReference type="GO" id="GO:0042594">
    <property type="term" value="P:response to starvation"/>
    <property type="evidence" value="ECO:0007669"/>
    <property type="project" value="TreeGrafter"/>
</dbReference>
<dbReference type="InterPro" id="IPR022175">
    <property type="entry name" value="BCAS3_dom"/>
</dbReference>
<keyword evidence="4" id="KW-0963">Cytoplasm</keyword>
<feature type="region of interest" description="Disordered" evidence="8">
    <location>
        <begin position="262"/>
        <end position="283"/>
    </location>
</feature>
<evidence type="ECO:0000259" key="10">
    <source>
        <dbReference type="Pfam" id="PF12490"/>
    </source>
</evidence>
<evidence type="ECO:0000256" key="8">
    <source>
        <dbReference type="SAM" id="MobiDB-lite"/>
    </source>
</evidence>